<dbReference type="EMBL" id="JAHPJJ010000015">
    <property type="protein sequence ID" value="MBU9695588.1"/>
    <property type="molecule type" value="Genomic_DNA"/>
</dbReference>
<feature type="region of interest" description="Disordered" evidence="1">
    <location>
        <begin position="171"/>
        <end position="201"/>
    </location>
</feature>
<evidence type="ECO:0000313" key="4">
    <source>
        <dbReference type="Proteomes" id="UP001196248"/>
    </source>
</evidence>
<dbReference type="RefSeq" id="WP_178695715.1">
    <property type="nucleotide sequence ID" value="NZ_JAHPJJ010000015.1"/>
</dbReference>
<dbReference type="Pfam" id="PF06378">
    <property type="entry name" value="SSAP_Sak"/>
    <property type="match status" value="2"/>
</dbReference>
<dbReference type="Proteomes" id="UP001196248">
    <property type="component" value="Unassembled WGS sequence"/>
</dbReference>
<organism evidence="3 4">
    <name type="scientific">Limosilactobacillus portuensis</name>
    <dbReference type="NCBI Taxonomy" id="2742601"/>
    <lineage>
        <taxon>Bacteria</taxon>
        <taxon>Bacillati</taxon>
        <taxon>Bacillota</taxon>
        <taxon>Bacilli</taxon>
        <taxon>Lactobacillales</taxon>
        <taxon>Lactobacillaceae</taxon>
        <taxon>Limosilactobacillus</taxon>
    </lineage>
</organism>
<gene>
    <name evidence="3" type="ORF">KSL82_06735</name>
</gene>
<feature type="domain" description="SSAP RNA binding" evidence="2">
    <location>
        <begin position="85"/>
        <end position="187"/>
    </location>
</feature>
<keyword evidence="4" id="KW-1185">Reference proteome</keyword>
<accession>A0ABS6IVP3</accession>
<dbReference type="InterPro" id="IPR009425">
    <property type="entry name" value="DSRM_SSAP"/>
</dbReference>
<comment type="caution">
    <text evidence="3">The sequence shown here is derived from an EMBL/GenBank/DDBJ whole genome shotgun (WGS) entry which is preliminary data.</text>
</comment>
<evidence type="ECO:0000259" key="2">
    <source>
        <dbReference type="Pfam" id="PF06378"/>
    </source>
</evidence>
<feature type="domain" description="SSAP RNA binding" evidence="2">
    <location>
        <begin position="7"/>
        <end position="50"/>
    </location>
</feature>
<sequence>MTEKQSVFETLSKIDVSNHIDVIQMNKGFSPKYVSWSWAWNYIKAKYPDTPTPKFETFPEMVLKTHKQSFNTKYGTMYKKVVDDWEITARYVPYLTTTTGTMVTCTVEIDGQKYTESLYVMDNKNKAVIDPDQAQINKTQKRCLVKTLAMAGLALNLYAGEDLPMGDISEKDEKQAEAKKKTNTQQQQAKKPANKQHDDSLGANADRYKALVDEYAKVTGSSTKDVFAEVKNVMNSHSDYEQLSKNDKFKESIKFVDGMLKSAKQMKQEEQAG</sequence>
<evidence type="ECO:0000256" key="1">
    <source>
        <dbReference type="SAM" id="MobiDB-lite"/>
    </source>
</evidence>
<feature type="compositionally biased region" description="Basic and acidic residues" evidence="1">
    <location>
        <begin position="171"/>
        <end position="180"/>
    </location>
</feature>
<reference evidence="3 4" key="1">
    <citation type="submission" date="2021-06" db="EMBL/GenBank/DDBJ databases">
        <title>Limosilactobacillus angelus sp. nov., isolated from the human vagina.</title>
        <authorList>
            <person name="Chen Y.-S."/>
        </authorList>
    </citation>
    <scope>NUCLEOTIDE SEQUENCE [LARGE SCALE GENOMIC DNA]</scope>
    <source>
        <strain evidence="3 4">P5L02</strain>
    </source>
</reference>
<protein>
    <submittedName>
        <fullName evidence="3">DUF1071 domain-containing protein</fullName>
    </submittedName>
</protein>
<proteinExistence type="predicted"/>
<evidence type="ECO:0000313" key="3">
    <source>
        <dbReference type="EMBL" id="MBU9695588.1"/>
    </source>
</evidence>
<name>A0ABS6IVP3_9LACO</name>